<sequence>MIRVPGRLRPGARCCKAVQAFVQSPDEPGTVLGAAGGALDRLREAAGGFAEDDFGEGAAAVVLRQGSVAVDVGGEGAGVPGELEGDLLVSRGMKFGSCHARTAVTGASCGARSSGSSASTRPWGSWSTV</sequence>
<feature type="region of interest" description="Disordered" evidence="1">
    <location>
        <begin position="108"/>
        <end position="129"/>
    </location>
</feature>
<gene>
    <name evidence="2" type="ORF">H0H10_13740</name>
</gene>
<evidence type="ECO:0000313" key="3">
    <source>
        <dbReference type="Proteomes" id="UP000621210"/>
    </source>
</evidence>
<dbReference type="Proteomes" id="UP000621210">
    <property type="component" value="Unassembled WGS sequence"/>
</dbReference>
<protein>
    <submittedName>
        <fullName evidence="2">Uncharacterized protein</fullName>
    </submittedName>
</protein>
<dbReference type="AlphaFoldDB" id="A0A926L512"/>
<reference evidence="2" key="2">
    <citation type="submission" date="2020-09" db="EMBL/GenBank/DDBJ databases">
        <authorList>
            <person name="Luo X."/>
        </authorList>
    </citation>
    <scope>NUCLEOTIDE SEQUENCE</scope>
    <source>
        <strain evidence="2">TRM S81-3</strain>
    </source>
</reference>
<proteinExistence type="predicted"/>
<reference evidence="2" key="1">
    <citation type="submission" date="2020-09" db="EMBL/GenBank/DDBJ databases">
        <title>Streptomyces grisecoloratus sp. nov., isolated from cotton soil.</title>
        <authorList>
            <person name="Xing L."/>
        </authorList>
    </citation>
    <scope>NUCLEOTIDE SEQUENCE</scope>
    <source>
        <strain evidence="2">TRM S81-3</strain>
    </source>
</reference>
<evidence type="ECO:0000256" key="1">
    <source>
        <dbReference type="SAM" id="MobiDB-lite"/>
    </source>
</evidence>
<comment type="caution">
    <text evidence="2">The sequence shown here is derived from an EMBL/GenBank/DDBJ whole genome shotgun (WGS) entry which is preliminary data.</text>
</comment>
<keyword evidence="3" id="KW-1185">Reference proteome</keyword>
<evidence type="ECO:0000313" key="2">
    <source>
        <dbReference type="EMBL" id="MBD0420213.1"/>
    </source>
</evidence>
<accession>A0A926L512</accession>
<feature type="compositionally biased region" description="Polar residues" evidence="1">
    <location>
        <begin position="120"/>
        <end position="129"/>
    </location>
</feature>
<name>A0A926L512_9ACTN</name>
<organism evidence="2 3">
    <name type="scientific">Streptomyces griseicoloratus</name>
    <dbReference type="NCBI Taxonomy" id="2752516"/>
    <lineage>
        <taxon>Bacteria</taxon>
        <taxon>Bacillati</taxon>
        <taxon>Actinomycetota</taxon>
        <taxon>Actinomycetes</taxon>
        <taxon>Kitasatosporales</taxon>
        <taxon>Streptomycetaceae</taxon>
        <taxon>Streptomyces</taxon>
    </lineage>
</organism>
<feature type="compositionally biased region" description="Low complexity" evidence="1">
    <location>
        <begin position="108"/>
        <end position="119"/>
    </location>
</feature>
<dbReference type="RefSeq" id="WP_188181218.1">
    <property type="nucleotide sequence ID" value="NZ_JACVQF010000187.1"/>
</dbReference>
<dbReference type="EMBL" id="JACVQF010000187">
    <property type="protein sequence ID" value="MBD0420213.1"/>
    <property type="molecule type" value="Genomic_DNA"/>
</dbReference>